<keyword evidence="1 4" id="KW-0808">Transferase</keyword>
<protein>
    <submittedName>
        <fullName evidence="4">Acetyltransferase (GNAT) family protein</fullName>
    </submittedName>
</protein>
<proteinExistence type="predicted"/>
<dbReference type="Gene3D" id="3.40.630.30">
    <property type="match status" value="1"/>
</dbReference>
<keyword evidence="5" id="KW-1185">Reference proteome</keyword>
<evidence type="ECO:0000313" key="5">
    <source>
        <dbReference type="Proteomes" id="UP000244081"/>
    </source>
</evidence>
<keyword evidence="2" id="KW-0012">Acyltransferase</keyword>
<dbReference type="InterPro" id="IPR050832">
    <property type="entry name" value="Bact_Acetyltransf"/>
</dbReference>
<dbReference type="Proteomes" id="UP000244081">
    <property type="component" value="Unassembled WGS sequence"/>
</dbReference>
<dbReference type="PROSITE" id="PS51186">
    <property type="entry name" value="GNAT"/>
    <property type="match status" value="1"/>
</dbReference>
<dbReference type="GO" id="GO:0016747">
    <property type="term" value="F:acyltransferase activity, transferring groups other than amino-acyl groups"/>
    <property type="evidence" value="ECO:0007669"/>
    <property type="project" value="InterPro"/>
</dbReference>
<dbReference type="PANTHER" id="PTHR43877:SF1">
    <property type="entry name" value="ACETYLTRANSFERASE"/>
    <property type="match status" value="1"/>
</dbReference>
<sequence>MTRPAVPGPSSRPIISSLPAATMEDRLGEFVDLLKACVDAGASVNFIVPFSVGEAAAYWRGKILPGLGAGKRVMLAVDVEGRLAGTVNLDLDTPPNQTHRAEVSKLLVHPDFRRRGIARMLMEAVEDHAHQGGRTLLTLDTRTGDTAEPLYTSMGYVTVGVIPDYCRDADGKGLSGTTIMYKTI</sequence>
<dbReference type="SUPFAM" id="SSF55729">
    <property type="entry name" value="Acyl-CoA N-acyltransferases (Nat)"/>
    <property type="match status" value="1"/>
</dbReference>
<dbReference type="Pfam" id="PF00583">
    <property type="entry name" value="Acetyltransf_1"/>
    <property type="match status" value="1"/>
</dbReference>
<dbReference type="CDD" id="cd04301">
    <property type="entry name" value="NAT_SF"/>
    <property type="match status" value="1"/>
</dbReference>
<evidence type="ECO:0000259" key="3">
    <source>
        <dbReference type="PROSITE" id="PS51186"/>
    </source>
</evidence>
<organism evidence="4 5">
    <name type="scientific">Breoghania corrubedonensis</name>
    <dbReference type="NCBI Taxonomy" id="665038"/>
    <lineage>
        <taxon>Bacteria</taxon>
        <taxon>Pseudomonadati</taxon>
        <taxon>Pseudomonadota</taxon>
        <taxon>Alphaproteobacteria</taxon>
        <taxon>Hyphomicrobiales</taxon>
        <taxon>Stappiaceae</taxon>
        <taxon>Breoghania</taxon>
    </lineage>
</organism>
<comment type="caution">
    <text evidence="4">The sequence shown here is derived from an EMBL/GenBank/DDBJ whole genome shotgun (WGS) entry which is preliminary data.</text>
</comment>
<dbReference type="AlphaFoldDB" id="A0A2T5VEY4"/>
<gene>
    <name evidence="4" type="ORF">C8N35_101359</name>
</gene>
<feature type="domain" description="N-acetyltransferase" evidence="3">
    <location>
        <begin position="13"/>
        <end position="184"/>
    </location>
</feature>
<dbReference type="PANTHER" id="PTHR43877">
    <property type="entry name" value="AMINOALKYLPHOSPHONATE N-ACETYLTRANSFERASE-RELATED-RELATED"/>
    <property type="match status" value="1"/>
</dbReference>
<accession>A0A2T5VEY4</accession>
<dbReference type="InterPro" id="IPR016181">
    <property type="entry name" value="Acyl_CoA_acyltransferase"/>
</dbReference>
<name>A0A2T5VEY4_9HYPH</name>
<dbReference type="InterPro" id="IPR000182">
    <property type="entry name" value="GNAT_dom"/>
</dbReference>
<evidence type="ECO:0000256" key="1">
    <source>
        <dbReference type="ARBA" id="ARBA00022679"/>
    </source>
</evidence>
<dbReference type="OrthoDB" id="3389160at2"/>
<evidence type="ECO:0000313" key="4">
    <source>
        <dbReference type="EMBL" id="PTW62319.1"/>
    </source>
</evidence>
<dbReference type="EMBL" id="QAYG01000001">
    <property type="protein sequence ID" value="PTW62319.1"/>
    <property type="molecule type" value="Genomic_DNA"/>
</dbReference>
<reference evidence="4 5" key="1">
    <citation type="submission" date="2018-04" db="EMBL/GenBank/DDBJ databases">
        <title>Genomic Encyclopedia of Archaeal and Bacterial Type Strains, Phase II (KMG-II): from individual species to whole genera.</title>
        <authorList>
            <person name="Goeker M."/>
        </authorList>
    </citation>
    <scope>NUCLEOTIDE SEQUENCE [LARGE SCALE GENOMIC DNA]</scope>
    <source>
        <strain evidence="4 5">DSM 23382</strain>
    </source>
</reference>
<dbReference type="RefSeq" id="WP_107987907.1">
    <property type="nucleotide sequence ID" value="NZ_QAYG01000001.1"/>
</dbReference>
<evidence type="ECO:0000256" key="2">
    <source>
        <dbReference type="ARBA" id="ARBA00023315"/>
    </source>
</evidence>